<accession>A0A813NJF2</accession>
<dbReference type="InterPro" id="IPR011042">
    <property type="entry name" value="6-blade_b-propeller_TolB-like"/>
</dbReference>
<gene>
    <name evidence="1" type="ORF">RFH988_LOCUS706</name>
</gene>
<reference evidence="1" key="1">
    <citation type="submission" date="2021-02" db="EMBL/GenBank/DDBJ databases">
        <authorList>
            <person name="Nowell W R."/>
        </authorList>
    </citation>
    <scope>NUCLEOTIDE SEQUENCE</scope>
</reference>
<dbReference type="OrthoDB" id="7776143at2759"/>
<proteinExistence type="predicted"/>
<dbReference type="Proteomes" id="UP000663882">
    <property type="component" value="Unassembled WGS sequence"/>
</dbReference>
<protein>
    <submittedName>
        <fullName evidence="1">Uncharacterized protein</fullName>
    </submittedName>
</protein>
<dbReference type="EMBL" id="CAJNOO010000012">
    <property type="protein sequence ID" value="CAF0740526.1"/>
    <property type="molecule type" value="Genomic_DNA"/>
</dbReference>
<dbReference type="Gene3D" id="2.120.10.30">
    <property type="entry name" value="TolB, C-terminal domain"/>
    <property type="match status" value="1"/>
</dbReference>
<comment type="caution">
    <text evidence="1">The sequence shown here is derived from an EMBL/GenBank/DDBJ whole genome shotgun (WGS) entry which is preliminary data.</text>
</comment>
<sequence length="137" mass="15474">MKYHVLVIFSVELNHKHVVANDYKHESKAKYFPDGDWNTFNPTNSFENPEKRFVNVNAILTDSNDNPWVVDSGLLGSRTFVNGSKFVKINLNTNIVDQIYYTSSLNPPLGFALNDVRIGSRHAYLTESGLGSVVIIR</sequence>
<dbReference type="AlphaFoldDB" id="A0A813NJF2"/>
<organism evidence="1 2">
    <name type="scientific">Rotaria sordida</name>
    <dbReference type="NCBI Taxonomy" id="392033"/>
    <lineage>
        <taxon>Eukaryota</taxon>
        <taxon>Metazoa</taxon>
        <taxon>Spiralia</taxon>
        <taxon>Gnathifera</taxon>
        <taxon>Rotifera</taxon>
        <taxon>Eurotatoria</taxon>
        <taxon>Bdelloidea</taxon>
        <taxon>Philodinida</taxon>
        <taxon>Philodinidae</taxon>
        <taxon>Rotaria</taxon>
    </lineage>
</organism>
<evidence type="ECO:0000313" key="1">
    <source>
        <dbReference type="EMBL" id="CAF0740526.1"/>
    </source>
</evidence>
<name>A0A813NJF2_9BILA</name>
<evidence type="ECO:0000313" key="2">
    <source>
        <dbReference type="Proteomes" id="UP000663882"/>
    </source>
</evidence>